<dbReference type="Gene3D" id="3.40.50.300">
    <property type="entry name" value="P-loop containing nucleotide triphosphate hydrolases"/>
    <property type="match status" value="1"/>
</dbReference>
<dbReference type="NCBIfam" id="TIGR00231">
    <property type="entry name" value="small_GTP"/>
    <property type="match status" value="1"/>
</dbReference>
<keyword evidence="4 7" id="KW-0460">Magnesium</keyword>
<dbReference type="Gene3D" id="1.20.120.430">
    <property type="entry name" value="tRNA modification GTPase MnmE domain 2"/>
    <property type="match status" value="1"/>
</dbReference>
<dbReference type="PANTHER" id="PTHR42714">
    <property type="entry name" value="TRNA MODIFICATION GTPASE GTPBP3"/>
    <property type="match status" value="1"/>
</dbReference>
<comment type="caution">
    <text evidence="10">The sequence shown here is derived from an EMBL/GenBank/DDBJ whole genome shotgun (WGS) entry which is preliminary data.</text>
</comment>
<dbReference type="GO" id="GO:0030488">
    <property type="term" value="P:tRNA methylation"/>
    <property type="evidence" value="ECO:0007669"/>
    <property type="project" value="TreeGrafter"/>
</dbReference>
<dbReference type="EMBL" id="JADIMA010000015">
    <property type="protein sequence ID" value="MBO8472287.1"/>
    <property type="molecule type" value="Genomic_DNA"/>
</dbReference>
<dbReference type="GO" id="GO:0002098">
    <property type="term" value="P:tRNA wobble uridine modification"/>
    <property type="evidence" value="ECO:0007669"/>
    <property type="project" value="TreeGrafter"/>
</dbReference>
<dbReference type="InterPro" id="IPR025867">
    <property type="entry name" value="MnmE_helical"/>
</dbReference>
<keyword evidence="7" id="KW-0378">Hydrolase</keyword>
<evidence type="ECO:0000256" key="4">
    <source>
        <dbReference type="ARBA" id="ARBA00022842"/>
    </source>
</evidence>
<keyword evidence="7" id="KW-0479">Metal-binding</keyword>
<comment type="subunit">
    <text evidence="7">Homodimer. Heterotetramer of two MnmE and two MnmG subunits.</text>
</comment>
<evidence type="ECO:0000313" key="11">
    <source>
        <dbReference type="Proteomes" id="UP000823604"/>
    </source>
</evidence>
<dbReference type="Gene3D" id="3.30.1360.120">
    <property type="entry name" value="Probable tRNA modification gtpase trme, domain 1"/>
    <property type="match status" value="1"/>
</dbReference>
<keyword evidence="5 7" id="KW-0630">Potassium</keyword>
<feature type="binding site" evidence="7">
    <location>
        <position position="26"/>
    </location>
    <ligand>
        <name>(6S)-5-formyl-5,6,7,8-tetrahydrofolate</name>
        <dbReference type="ChEBI" id="CHEBI:57457"/>
    </ligand>
</feature>
<feature type="binding site" evidence="7">
    <location>
        <position position="125"/>
    </location>
    <ligand>
        <name>(6S)-5-formyl-5,6,7,8-tetrahydrofolate</name>
        <dbReference type="ChEBI" id="CHEBI:57457"/>
    </ligand>
</feature>
<comment type="caution">
    <text evidence="7">Lacks conserved residue(s) required for the propagation of feature annotation.</text>
</comment>
<evidence type="ECO:0000259" key="9">
    <source>
        <dbReference type="PROSITE" id="PS51709"/>
    </source>
</evidence>
<dbReference type="GO" id="GO:0046872">
    <property type="term" value="F:metal ion binding"/>
    <property type="evidence" value="ECO:0007669"/>
    <property type="project" value="UniProtKB-KW"/>
</dbReference>
<dbReference type="CDD" id="cd04164">
    <property type="entry name" value="trmE"/>
    <property type="match status" value="1"/>
</dbReference>
<dbReference type="SUPFAM" id="SSF52540">
    <property type="entry name" value="P-loop containing nucleoside triphosphate hydrolases"/>
    <property type="match status" value="1"/>
</dbReference>
<dbReference type="InterPro" id="IPR031168">
    <property type="entry name" value="G_TrmE"/>
</dbReference>
<name>A0A9D9IH04_9BACT</name>
<dbReference type="NCBIfam" id="TIGR00450">
    <property type="entry name" value="mnmE_trmE_thdF"/>
    <property type="match status" value="1"/>
</dbReference>
<dbReference type="EC" id="3.6.-.-" evidence="7"/>
<feature type="binding site" evidence="7">
    <location>
        <begin position="250"/>
        <end position="256"/>
    </location>
    <ligand>
        <name>GTP</name>
        <dbReference type="ChEBI" id="CHEBI:37565"/>
    </ligand>
</feature>
<dbReference type="HAMAP" id="MF_00379">
    <property type="entry name" value="GTPase_MnmE"/>
    <property type="match status" value="1"/>
</dbReference>
<feature type="binding site" evidence="7">
    <location>
        <begin position="231"/>
        <end position="236"/>
    </location>
    <ligand>
        <name>GTP</name>
        <dbReference type="ChEBI" id="CHEBI:37565"/>
    </ligand>
</feature>
<evidence type="ECO:0000256" key="8">
    <source>
        <dbReference type="RuleBase" id="RU003313"/>
    </source>
</evidence>
<comment type="function">
    <text evidence="7">Exhibits a very high intrinsic GTPase hydrolysis rate. Involved in the addition of a carboxymethylaminomethyl (cmnm) group at the wobble position (U34) of certain tRNAs, forming tRNA-cmnm(5)s(2)U34.</text>
</comment>
<proteinExistence type="inferred from homology"/>
<dbReference type="InterPro" id="IPR005225">
    <property type="entry name" value="Small_GTP-bd"/>
</dbReference>
<evidence type="ECO:0000256" key="1">
    <source>
        <dbReference type="ARBA" id="ARBA00011043"/>
    </source>
</evidence>
<dbReference type="InterPro" id="IPR027266">
    <property type="entry name" value="TrmE/GcvT-like"/>
</dbReference>
<gene>
    <name evidence="7 10" type="primary">mnmE</name>
    <name evidence="7" type="synonym">trmE</name>
    <name evidence="10" type="ORF">IAB81_01475</name>
</gene>
<comment type="cofactor">
    <cofactor evidence="7">
        <name>K(+)</name>
        <dbReference type="ChEBI" id="CHEBI:29103"/>
    </cofactor>
    <text evidence="7">Binds 1 potassium ion per subunit.</text>
</comment>
<evidence type="ECO:0000256" key="5">
    <source>
        <dbReference type="ARBA" id="ARBA00022958"/>
    </source>
</evidence>
<dbReference type="GO" id="GO:0003924">
    <property type="term" value="F:GTPase activity"/>
    <property type="evidence" value="ECO:0007669"/>
    <property type="project" value="UniProtKB-UniRule"/>
</dbReference>
<dbReference type="Pfam" id="PF10396">
    <property type="entry name" value="TrmE_N"/>
    <property type="match status" value="1"/>
</dbReference>
<accession>A0A9D9IH04</accession>
<dbReference type="Pfam" id="PF01926">
    <property type="entry name" value="MMR_HSR1"/>
    <property type="match status" value="1"/>
</dbReference>
<dbReference type="Pfam" id="PF12631">
    <property type="entry name" value="MnmE_helical"/>
    <property type="match status" value="1"/>
</dbReference>
<feature type="binding site" evidence="7">
    <location>
        <position position="256"/>
    </location>
    <ligand>
        <name>Mg(2+)</name>
        <dbReference type="ChEBI" id="CHEBI:18420"/>
    </ligand>
</feature>
<feature type="binding site" evidence="7">
    <location>
        <position position="235"/>
    </location>
    <ligand>
        <name>Mg(2+)</name>
        <dbReference type="ChEBI" id="CHEBI:18420"/>
    </ligand>
</feature>
<evidence type="ECO:0000256" key="2">
    <source>
        <dbReference type="ARBA" id="ARBA00022694"/>
    </source>
</evidence>
<feature type="binding site" evidence="7">
    <location>
        <position position="485"/>
    </location>
    <ligand>
        <name>(6S)-5-formyl-5,6,7,8-tetrahydrofolate</name>
        <dbReference type="ChEBI" id="CHEBI:57457"/>
    </ligand>
</feature>
<dbReference type="PANTHER" id="PTHR42714:SF2">
    <property type="entry name" value="TRNA MODIFICATION GTPASE GTPBP3, MITOCHONDRIAL"/>
    <property type="match status" value="1"/>
</dbReference>
<feature type="binding site" evidence="7">
    <location>
        <begin position="275"/>
        <end position="278"/>
    </location>
    <ligand>
        <name>GTP</name>
        <dbReference type="ChEBI" id="CHEBI:37565"/>
    </ligand>
</feature>
<reference evidence="10" key="2">
    <citation type="journal article" date="2021" name="PeerJ">
        <title>Extensive microbial diversity within the chicken gut microbiome revealed by metagenomics and culture.</title>
        <authorList>
            <person name="Gilroy R."/>
            <person name="Ravi A."/>
            <person name="Getino M."/>
            <person name="Pursley I."/>
            <person name="Horton D.L."/>
            <person name="Alikhan N.F."/>
            <person name="Baker D."/>
            <person name="Gharbi K."/>
            <person name="Hall N."/>
            <person name="Watson M."/>
            <person name="Adriaenssens E.M."/>
            <person name="Foster-Nyarko E."/>
            <person name="Jarju S."/>
            <person name="Secka A."/>
            <person name="Antonio M."/>
            <person name="Oren A."/>
            <person name="Chaudhuri R.R."/>
            <person name="La Ragione R."/>
            <person name="Hildebrand F."/>
            <person name="Pallen M.J."/>
        </authorList>
    </citation>
    <scope>NUCLEOTIDE SEQUENCE</scope>
    <source>
        <strain evidence="10">B1-8020</strain>
    </source>
</reference>
<sequence length="485" mass="52109">MMRNNINDTICAPATVPGTGAISVVRLSGKDAVSIADKVLGGVLKDTPGYRVRFAHVSDGNGAVLDDVLATVFRAPHSYTGEDSVEISCHASSYIVEQLLMLLTSAGARLADPGEFTRRAFVNGKMDLAEAESVADLIASRTEASHKVAMNQMKGGFSSELKKMRDELLNLVTLMELELDFSEEDVQFADRDALTVLAGRIRDHAMGLAESFKAGNAVKNGLPVVIVGATNAGKSTLLNTLLGEERAIVSEQHGTTRDTVEECLNIDGMLFRFIDTAGIRENAGNIERKGIERTFAKIDAASVVLAVMDISSPVRRLVESLRAVLGHVDLGQQKLMLLMNKADLYASGDEGGFSEELTERLTTVYDRLQAVLPEGYGIIRDIPVIPVSAKMSYGIDELRGALAGYMRSVIGEPGAVLVTNLRHAEALRATSAALDRVIQGLFDGIPTDLVAQDVREAIYHLGKITGEISTEEVLGNVFGKFCIGK</sequence>
<keyword evidence="2 7" id="KW-0819">tRNA processing</keyword>
<dbReference type="InterPro" id="IPR027368">
    <property type="entry name" value="MnmE_dom2"/>
</dbReference>
<feature type="binding site" evidence="7">
    <location>
        <begin position="340"/>
        <end position="343"/>
    </location>
    <ligand>
        <name>GTP</name>
        <dbReference type="ChEBI" id="CHEBI:37565"/>
    </ligand>
</feature>
<keyword evidence="7" id="KW-0963">Cytoplasm</keyword>
<evidence type="ECO:0000256" key="3">
    <source>
        <dbReference type="ARBA" id="ARBA00022741"/>
    </source>
</evidence>
<dbReference type="PROSITE" id="PS51709">
    <property type="entry name" value="G_TRME"/>
    <property type="match status" value="1"/>
</dbReference>
<reference evidence="10" key="1">
    <citation type="submission" date="2020-10" db="EMBL/GenBank/DDBJ databases">
        <authorList>
            <person name="Gilroy R."/>
        </authorList>
    </citation>
    <scope>NUCLEOTIDE SEQUENCE</scope>
    <source>
        <strain evidence="10">B1-8020</strain>
    </source>
</reference>
<dbReference type="GO" id="GO:0005525">
    <property type="term" value="F:GTP binding"/>
    <property type="evidence" value="ECO:0007669"/>
    <property type="project" value="UniProtKB-UniRule"/>
</dbReference>
<dbReference type="InterPro" id="IPR027417">
    <property type="entry name" value="P-loop_NTPase"/>
</dbReference>
<evidence type="ECO:0000256" key="7">
    <source>
        <dbReference type="HAMAP-Rule" id="MF_00379"/>
    </source>
</evidence>
<comment type="subcellular location">
    <subcellularLocation>
        <location evidence="7">Cytoplasm</location>
    </subcellularLocation>
</comment>
<dbReference type="Proteomes" id="UP000823604">
    <property type="component" value="Unassembled WGS sequence"/>
</dbReference>
<evidence type="ECO:0000313" key="10">
    <source>
        <dbReference type="EMBL" id="MBO8472287.1"/>
    </source>
</evidence>
<comment type="similarity">
    <text evidence="1 7 8">Belongs to the TRAFAC class TrmE-Era-EngA-EngB-Septin-like GTPase superfamily. TrmE GTPase family.</text>
</comment>
<dbReference type="InterPro" id="IPR006073">
    <property type="entry name" value="GTP-bd"/>
</dbReference>
<dbReference type="InterPro" id="IPR004520">
    <property type="entry name" value="GTPase_MnmE"/>
</dbReference>
<dbReference type="GO" id="GO:0005829">
    <property type="term" value="C:cytosol"/>
    <property type="evidence" value="ECO:0007669"/>
    <property type="project" value="TreeGrafter"/>
</dbReference>
<dbReference type="AlphaFoldDB" id="A0A9D9IH04"/>
<keyword evidence="6 7" id="KW-0342">GTP-binding</keyword>
<feature type="domain" description="TrmE-type G" evidence="9">
    <location>
        <begin position="221"/>
        <end position="407"/>
    </location>
</feature>
<protein>
    <recommendedName>
        <fullName evidence="7">tRNA modification GTPase MnmE</fullName>
        <ecNumber evidence="7">3.6.-.-</ecNumber>
    </recommendedName>
</protein>
<keyword evidence="3 7" id="KW-0547">Nucleotide-binding</keyword>
<evidence type="ECO:0000256" key="6">
    <source>
        <dbReference type="ARBA" id="ARBA00023134"/>
    </source>
</evidence>
<organism evidence="10 11">
    <name type="scientific">Candidatus Merdivivens pullicola</name>
    <dbReference type="NCBI Taxonomy" id="2840872"/>
    <lineage>
        <taxon>Bacteria</taxon>
        <taxon>Pseudomonadati</taxon>
        <taxon>Bacteroidota</taxon>
        <taxon>Bacteroidia</taxon>
        <taxon>Bacteroidales</taxon>
        <taxon>Muribaculaceae</taxon>
        <taxon>Muribaculaceae incertae sedis</taxon>
        <taxon>Candidatus Merdivivens</taxon>
    </lineage>
</organism>
<dbReference type="InterPro" id="IPR018948">
    <property type="entry name" value="GTP-bd_TrmE_N"/>
</dbReference>
<feature type="binding site" evidence="7">
    <location>
        <position position="86"/>
    </location>
    <ligand>
        <name>(6S)-5-formyl-5,6,7,8-tetrahydrofolate</name>
        <dbReference type="ChEBI" id="CHEBI:57457"/>
    </ligand>
</feature>
<dbReference type="CDD" id="cd14858">
    <property type="entry name" value="TrmE_N"/>
    <property type="match status" value="1"/>
</dbReference>